<evidence type="ECO:0000259" key="1">
    <source>
        <dbReference type="Pfam" id="PF17919"/>
    </source>
</evidence>
<dbReference type="AlphaFoldDB" id="A0A6G0VJM8"/>
<reference evidence="2 3" key="1">
    <citation type="submission" date="2019-08" db="EMBL/GenBank/DDBJ databases">
        <title>Whole genome of Aphis craccivora.</title>
        <authorList>
            <person name="Voronova N.V."/>
            <person name="Shulinski R.S."/>
            <person name="Bandarenka Y.V."/>
            <person name="Zhorov D.G."/>
            <person name="Warner D."/>
        </authorList>
    </citation>
    <scope>NUCLEOTIDE SEQUENCE [LARGE SCALE GENOMIC DNA]</scope>
    <source>
        <strain evidence="2">180601</strain>
        <tissue evidence="2">Whole Body</tissue>
    </source>
</reference>
<name>A0A6G0VJM8_APHCR</name>
<protein>
    <submittedName>
        <fullName evidence="2">RT RNaseH 2 domain-containing protein</fullName>
    </submittedName>
</protein>
<sequence>KPFCLQTDTSEIGAGAVLFQRGDRPEVRRIITYASKKSRRLGRPRLNASGSR</sequence>
<evidence type="ECO:0000313" key="2">
    <source>
        <dbReference type="EMBL" id="KAF0690945.1"/>
    </source>
</evidence>
<dbReference type="Proteomes" id="UP000478052">
    <property type="component" value="Unassembled WGS sequence"/>
</dbReference>
<feature type="domain" description="Reverse transcriptase/retrotransposon-derived protein RNase H-like" evidence="1">
    <location>
        <begin position="1"/>
        <end position="38"/>
    </location>
</feature>
<dbReference type="InterPro" id="IPR041577">
    <property type="entry name" value="RT_RNaseH_2"/>
</dbReference>
<gene>
    <name evidence="2" type="ORF">FWK35_00036635</name>
</gene>
<dbReference type="Pfam" id="PF17919">
    <property type="entry name" value="RT_RNaseH_2"/>
    <property type="match status" value="1"/>
</dbReference>
<comment type="caution">
    <text evidence="2">The sequence shown here is derived from an EMBL/GenBank/DDBJ whole genome shotgun (WGS) entry which is preliminary data.</text>
</comment>
<dbReference type="EMBL" id="VUJU01016109">
    <property type="protein sequence ID" value="KAF0690945.1"/>
    <property type="molecule type" value="Genomic_DNA"/>
</dbReference>
<feature type="non-terminal residue" evidence="2">
    <location>
        <position position="1"/>
    </location>
</feature>
<evidence type="ECO:0000313" key="3">
    <source>
        <dbReference type="Proteomes" id="UP000478052"/>
    </source>
</evidence>
<accession>A0A6G0VJM8</accession>
<organism evidence="2 3">
    <name type="scientific">Aphis craccivora</name>
    <name type="common">Cowpea aphid</name>
    <dbReference type="NCBI Taxonomy" id="307492"/>
    <lineage>
        <taxon>Eukaryota</taxon>
        <taxon>Metazoa</taxon>
        <taxon>Ecdysozoa</taxon>
        <taxon>Arthropoda</taxon>
        <taxon>Hexapoda</taxon>
        <taxon>Insecta</taxon>
        <taxon>Pterygota</taxon>
        <taxon>Neoptera</taxon>
        <taxon>Paraneoptera</taxon>
        <taxon>Hemiptera</taxon>
        <taxon>Sternorrhyncha</taxon>
        <taxon>Aphidomorpha</taxon>
        <taxon>Aphidoidea</taxon>
        <taxon>Aphididae</taxon>
        <taxon>Aphidini</taxon>
        <taxon>Aphis</taxon>
        <taxon>Aphis</taxon>
    </lineage>
</organism>
<keyword evidence="3" id="KW-1185">Reference proteome</keyword>
<proteinExistence type="predicted"/>